<gene>
    <name evidence="2" type="ORF">FKW77_005546</name>
</gene>
<organism evidence="2 3">
    <name type="scientific">Venturia effusa</name>
    <dbReference type="NCBI Taxonomy" id="50376"/>
    <lineage>
        <taxon>Eukaryota</taxon>
        <taxon>Fungi</taxon>
        <taxon>Dikarya</taxon>
        <taxon>Ascomycota</taxon>
        <taxon>Pezizomycotina</taxon>
        <taxon>Dothideomycetes</taxon>
        <taxon>Pleosporomycetidae</taxon>
        <taxon>Venturiales</taxon>
        <taxon>Venturiaceae</taxon>
        <taxon>Venturia</taxon>
    </lineage>
</organism>
<protein>
    <submittedName>
        <fullName evidence="2">Uncharacterized protein</fullName>
    </submittedName>
</protein>
<feature type="region of interest" description="Disordered" evidence="1">
    <location>
        <begin position="268"/>
        <end position="382"/>
    </location>
</feature>
<feature type="region of interest" description="Disordered" evidence="1">
    <location>
        <begin position="70"/>
        <end position="108"/>
    </location>
</feature>
<feature type="compositionally biased region" description="Acidic residues" evidence="1">
    <location>
        <begin position="273"/>
        <end position="282"/>
    </location>
</feature>
<sequence>MDGFDDGEDWYDDANYAYMEDTYIEADDLAQHAVASPPPFDEDADFDEELWRFDYWNDIDYDSDGNEIRTRRADVQDLKRRRSTREPVPSPSKRRKVAPSLKKDTKTRQAERDLPAILLVKNRANSHVGTLGRHLDTKALKPYALLPDWSVKLKDVQVFSQKSTVRLAEVADINEDEEDLLAEEEDGGSGWEDEDEEGKVAQEEEVDIGAMLGGLDPEALKMALRQNLQSIGVDVNGMDEESLLRFASKMLSGEAEADDIAGELADELLKGGEEEDDEEEENAFASWATEIAEARASTRKEKDETTPPKSSGAPSVSPPDKKGKATRLPTPLQDDGTRGTKRKAEDVVDENNTAKRHPRPLNAPKTSRAKMVVPAVIGRKRK</sequence>
<evidence type="ECO:0000313" key="2">
    <source>
        <dbReference type="EMBL" id="QDS69444.1"/>
    </source>
</evidence>
<accession>A0A517L1C9</accession>
<proteinExistence type="predicted"/>
<dbReference type="OrthoDB" id="3933088at2759"/>
<feature type="compositionally biased region" description="Basic and acidic residues" evidence="1">
    <location>
        <begin position="335"/>
        <end position="346"/>
    </location>
</feature>
<evidence type="ECO:0000313" key="3">
    <source>
        <dbReference type="Proteomes" id="UP000316270"/>
    </source>
</evidence>
<feature type="region of interest" description="Disordered" evidence="1">
    <location>
        <begin position="181"/>
        <end position="201"/>
    </location>
</feature>
<reference evidence="2 3" key="1">
    <citation type="submission" date="2019-07" db="EMBL/GenBank/DDBJ databases">
        <title>Finished genome of Venturia effusa.</title>
        <authorList>
            <person name="Young C.A."/>
            <person name="Cox M.P."/>
            <person name="Ganley A.R.D."/>
            <person name="David W.J."/>
        </authorList>
    </citation>
    <scope>NUCLEOTIDE SEQUENCE [LARGE SCALE GENOMIC DNA]</scope>
    <source>
        <strain evidence="3">albino</strain>
    </source>
</reference>
<dbReference type="Proteomes" id="UP000316270">
    <property type="component" value="Chromosome 3"/>
</dbReference>
<dbReference type="EMBL" id="CP042187">
    <property type="protein sequence ID" value="QDS69444.1"/>
    <property type="molecule type" value="Genomic_DNA"/>
</dbReference>
<feature type="compositionally biased region" description="Basic and acidic residues" evidence="1">
    <location>
        <begin position="292"/>
        <end position="306"/>
    </location>
</feature>
<name>A0A517L1C9_9PEZI</name>
<dbReference type="AlphaFoldDB" id="A0A517L1C9"/>
<dbReference type="STRING" id="50376.A0A517L1C9"/>
<evidence type="ECO:0000256" key="1">
    <source>
        <dbReference type="SAM" id="MobiDB-lite"/>
    </source>
</evidence>
<keyword evidence="3" id="KW-1185">Reference proteome</keyword>